<dbReference type="Proteomes" id="UP001201163">
    <property type="component" value="Unassembled WGS sequence"/>
</dbReference>
<accession>A0AAD4QAZ1</accession>
<dbReference type="GO" id="GO:0005634">
    <property type="term" value="C:nucleus"/>
    <property type="evidence" value="ECO:0007669"/>
    <property type="project" value="UniProtKB-SubCell"/>
</dbReference>
<comment type="caution">
    <text evidence="10">The sequence shown here is derived from an EMBL/GenBank/DDBJ whole genome shotgun (WGS) entry which is preliminary data.</text>
</comment>
<dbReference type="InterPro" id="IPR007219">
    <property type="entry name" value="XnlR_reg_dom"/>
</dbReference>
<keyword evidence="4 7" id="KW-0863">Zinc-finger</keyword>
<dbReference type="EMBL" id="JAKELL010000061">
    <property type="protein sequence ID" value="KAH8985671.1"/>
    <property type="molecule type" value="Genomic_DNA"/>
</dbReference>
<protein>
    <submittedName>
        <fullName evidence="10">Fungal-specific transcription factor domain-containing protein</fullName>
    </submittedName>
</protein>
<organism evidence="10 11">
    <name type="scientific">Lactarius akahatsu</name>
    <dbReference type="NCBI Taxonomy" id="416441"/>
    <lineage>
        <taxon>Eukaryota</taxon>
        <taxon>Fungi</taxon>
        <taxon>Dikarya</taxon>
        <taxon>Basidiomycota</taxon>
        <taxon>Agaricomycotina</taxon>
        <taxon>Agaricomycetes</taxon>
        <taxon>Russulales</taxon>
        <taxon>Russulaceae</taxon>
        <taxon>Lactarius</taxon>
    </lineage>
</organism>
<keyword evidence="3" id="KW-0677">Repeat</keyword>
<evidence type="ECO:0000256" key="7">
    <source>
        <dbReference type="PROSITE-ProRule" id="PRU00042"/>
    </source>
</evidence>
<evidence type="ECO:0000256" key="2">
    <source>
        <dbReference type="ARBA" id="ARBA00022723"/>
    </source>
</evidence>
<keyword evidence="11" id="KW-1185">Reference proteome</keyword>
<evidence type="ECO:0000256" key="6">
    <source>
        <dbReference type="ARBA" id="ARBA00023242"/>
    </source>
</evidence>
<dbReference type="GO" id="GO:0006351">
    <property type="term" value="P:DNA-templated transcription"/>
    <property type="evidence" value="ECO:0007669"/>
    <property type="project" value="InterPro"/>
</dbReference>
<keyword evidence="2" id="KW-0479">Metal-binding</keyword>
<reference evidence="10" key="1">
    <citation type="submission" date="2022-01" db="EMBL/GenBank/DDBJ databases">
        <title>Comparative genomics reveals a dynamic genome evolution in the ectomycorrhizal milk-cap (Lactarius) mushrooms.</title>
        <authorList>
            <consortium name="DOE Joint Genome Institute"/>
            <person name="Lebreton A."/>
            <person name="Tang N."/>
            <person name="Kuo A."/>
            <person name="LaButti K."/>
            <person name="Drula E."/>
            <person name="Barry K."/>
            <person name="Clum A."/>
            <person name="Lipzen A."/>
            <person name="Mousain D."/>
            <person name="Ng V."/>
            <person name="Wang R."/>
            <person name="Wang X."/>
            <person name="Dai Y."/>
            <person name="Henrissat B."/>
            <person name="Grigoriev I.V."/>
            <person name="Guerin-Laguette A."/>
            <person name="Yu F."/>
            <person name="Martin F.M."/>
        </authorList>
    </citation>
    <scope>NUCLEOTIDE SEQUENCE</scope>
    <source>
        <strain evidence="10">QP</strain>
    </source>
</reference>
<dbReference type="PANTHER" id="PTHR40626:SF11">
    <property type="entry name" value="ZINC FINGER PROTEIN YPR022C"/>
    <property type="match status" value="1"/>
</dbReference>
<feature type="compositionally biased region" description="Low complexity" evidence="8">
    <location>
        <begin position="804"/>
        <end position="819"/>
    </location>
</feature>
<feature type="compositionally biased region" description="Pro residues" evidence="8">
    <location>
        <begin position="354"/>
        <end position="374"/>
    </location>
</feature>
<dbReference type="GO" id="GO:0000785">
    <property type="term" value="C:chromatin"/>
    <property type="evidence" value="ECO:0007669"/>
    <property type="project" value="TreeGrafter"/>
</dbReference>
<evidence type="ECO:0000256" key="5">
    <source>
        <dbReference type="ARBA" id="ARBA00022833"/>
    </source>
</evidence>
<sequence>MSPPSPTTVEYKKDGTVSRMRSHRGNIPQLPQTKLCPFCPAKFTRTTHLNRHLRNHTNERLYRCLQRAVYEKRSSRTAQEKLRRIVSLPPYLPTLARAPRVRSRSGGDRTMSEIHLDLLSAGPLIAIMNTFTLNSAFAPFAPPVISAAFPGAGFSGPIVSIDASAGFDPSLLGRSAPADFATAFPELSLIEETTNAFSRPLSEVNLASFMAGAPARIPQSAMSLPTIDVDSNNTTSSIRPAPNYAFSAFGASEVAGHSRALHGFSPTMFEPFFRDIFSVEEETSHQNDHGAAPLLHAPDHKILVDGFDQSNSTQPLSDGVPSRDMSLDSGLMSDLMSNTYYDNTQAPLVTHEFPPAPVPAPSPLSAPPSAPAPEPHPDVEKFLPLLRPMEDGPAEPTTEELQQYLYIFLTAFLPQVPIIHTPTLRFELKPPMMLRAMQACGALFVKTPVAQAFVEKTLDTSRELIIRDLTKPSSDPKHQIHAIVTLLLLQTIGLFHQDPQQRASSNIYHGMLVLMIRQNRLIERIATWEHQPFLATDPAVLDAMWRSWAIHESLKRLVFLGYCHDQAHRIYFSLAPSFSPAEFTMCLPCEEELWSAKTAHEWAQLLLNSSPYGSIEERLYGVPMPRALIAVGLEGPYMTTNASPSPEPPLELSAVSPFGHFILTQTLLAELFSRCSGANSQGASPTADGEEQVNEHVHAMLLALHRWLQVWLKTPNASPNAIPPGGTAAEQKTGLMSDPLPFYWLAQLLLLAFQEGLPPFQKRETFPASPTSPPYVQALHEPSPFAPPTTPTSSPFSPSPFAPSPFSTSSLSSGSSPVTASMLPPAYGAKSLSPGMCQLPGGGGINGTPDAAQFRLIKSWLHHIRLFLRRSQGSPTVVWDELMKIRLSGWQEDAAASSQQDPLLGEAQKDSGGADDPGSWPECDGLIGFFEEKMHI</sequence>
<evidence type="ECO:0000256" key="4">
    <source>
        <dbReference type="ARBA" id="ARBA00022771"/>
    </source>
</evidence>
<name>A0AAD4QAZ1_9AGAM</name>
<evidence type="ECO:0000256" key="3">
    <source>
        <dbReference type="ARBA" id="ARBA00022737"/>
    </source>
</evidence>
<feature type="region of interest" description="Disordered" evidence="8">
    <location>
        <begin position="354"/>
        <end position="377"/>
    </location>
</feature>
<feature type="domain" description="C2H2-type" evidence="9">
    <location>
        <begin position="34"/>
        <end position="61"/>
    </location>
</feature>
<feature type="region of interest" description="Disordered" evidence="8">
    <location>
        <begin position="896"/>
        <end position="919"/>
    </location>
</feature>
<evidence type="ECO:0000256" key="8">
    <source>
        <dbReference type="SAM" id="MobiDB-lite"/>
    </source>
</evidence>
<dbReference type="PROSITE" id="PS00028">
    <property type="entry name" value="ZINC_FINGER_C2H2_1"/>
    <property type="match status" value="1"/>
</dbReference>
<dbReference type="SUPFAM" id="SSF57667">
    <property type="entry name" value="beta-beta-alpha zinc fingers"/>
    <property type="match status" value="1"/>
</dbReference>
<dbReference type="InterPro" id="IPR013087">
    <property type="entry name" value="Znf_C2H2_type"/>
</dbReference>
<dbReference type="AlphaFoldDB" id="A0AAD4QAZ1"/>
<dbReference type="GO" id="GO:0008270">
    <property type="term" value="F:zinc ion binding"/>
    <property type="evidence" value="ECO:0007669"/>
    <property type="project" value="UniProtKB-KW"/>
</dbReference>
<proteinExistence type="predicted"/>
<dbReference type="GO" id="GO:0000978">
    <property type="term" value="F:RNA polymerase II cis-regulatory region sequence-specific DNA binding"/>
    <property type="evidence" value="ECO:0007669"/>
    <property type="project" value="InterPro"/>
</dbReference>
<dbReference type="InterPro" id="IPR036236">
    <property type="entry name" value="Znf_C2H2_sf"/>
</dbReference>
<feature type="region of interest" description="Disordered" evidence="8">
    <location>
        <begin position="762"/>
        <end position="819"/>
    </location>
</feature>
<dbReference type="GO" id="GO:0000981">
    <property type="term" value="F:DNA-binding transcription factor activity, RNA polymerase II-specific"/>
    <property type="evidence" value="ECO:0007669"/>
    <property type="project" value="InterPro"/>
</dbReference>
<dbReference type="Gene3D" id="3.30.160.60">
    <property type="entry name" value="Classic Zinc Finger"/>
    <property type="match status" value="1"/>
</dbReference>
<evidence type="ECO:0000313" key="11">
    <source>
        <dbReference type="Proteomes" id="UP001201163"/>
    </source>
</evidence>
<dbReference type="CDD" id="cd12148">
    <property type="entry name" value="fungal_TF_MHR"/>
    <property type="match status" value="1"/>
</dbReference>
<dbReference type="Pfam" id="PF04082">
    <property type="entry name" value="Fungal_trans"/>
    <property type="match status" value="1"/>
</dbReference>
<gene>
    <name evidence="10" type="ORF">EDB92DRAFT_1949708</name>
</gene>
<dbReference type="PROSITE" id="PS50157">
    <property type="entry name" value="ZINC_FINGER_C2H2_2"/>
    <property type="match status" value="1"/>
</dbReference>
<dbReference type="InterPro" id="IPR051059">
    <property type="entry name" value="VerF-like"/>
</dbReference>
<dbReference type="PANTHER" id="PTHR40626">
    <property type="entry name" value="MIP31509P"/>
    <property type="match status" value="1"/>
</dbReference>
<keyword evidence="6" id="KW-0539">Nucleus</keyword>
<comment type="subcellular location">
    <subcellularLocation>
        <location evidence="1">Nucleus</location>
    </subcellularLocation>
</comment>
<evidence type="ECO:0000313" key="10">
    <source>
        <dbReference type="EMBL" id="KAH8985671.1"/>
    </source>
</evidence>
<evidence type="ECO:0000259" key="9">
    <source>
        <dbReference type="PROSITE" id="PS50157"/>
    </source>
</evidence>
<keyword evidence="5" id="KW-0862">Zinc</keyword>
<feature type="region of interest" description="Disordered" evidence="8">
    <location>
        <begin position="1"/>
        <end position="29"/>
    </location>
</feature>
<evidence type="ECO:0000256" key="1">
    <source>
        <dbReference type="ARBA" id="ARBA00004123"/>
    </source>
</evidence>